<evidence type="ECO:0008006" key="3">
    <source>
        <dbReference type="Google" id="ProtNLM"/>
    </source>
</evidence>
<feature type="non-terminal residue" evidence="1">
    <location>
        <position position="1"/>
    </location>
</feature>
<reference evidence="1 2" key="1">
    <citation type="submission" date="2020-03" db="EMBL/GenBank/DDBJ databases">
        <title>WGS of actinomycetes isolated from Thailand.</title>
        <authorList>
            <person name="Thawai C."/>
        </authorList>
    </citation>
    <scope>NUCLEOTIDE SEQUENCE [LARGE SCALE GENOMIC DNA]</scope>
    <source>
        <strain evidence="1 2">HSS6-12</strain>
    </source>
</reference>
<feature type="non-terminal residue" evidence="1">
    <location>
        <position position="139"/>
    </location>
</feature>
<gene>
    <name evidence="1" type="ORF">HCJ94_29420</name>
</gene>
<dbReference type="EMBL" id="JAATEO010000108">
    <property type="protein sequence ID" value="NJP35956.1"/>
    <property type="molecule type" value="Genomic_DNA"/>
</dbReference>
<evidence type="ECO:0000313" key="1">
    <source>
        <dbReference type="EMBL" id="NJP35956.1"/>
    </source>
</evidence>
<organism evidence="1 2">
    <name type="scientific">Micromonospora thermarum</name>
    <dbReference type="NCBI Taxonomy" id="2720024"/>
    <lineage>
        <taxon>Bacteria</taxon>
        <taxon>Bacillati</taxon>
        <taxon>Actinomycetota</taxon>
        <taxon>Actinomycetes</taxon>
        <taxon>Micromonosporales</taxon>
        <taxon>Micromonosporaceae</taxon>
        <taxon>Micromonospora</taxon>
    </lineage>
</organism>
<comment type="caution">
    <text evidence="1">The sequence shown here is derived from an EMBL/GenBank/DDBJ whole genome shotgun (WGS) entry which is preliminary data.</text>
</comment>
<dbReference type="Proteomes" id="UP000783871">
    <property type="component" value="Unassembled WGS sequence"/>
</dbReference>
<evidence type="ECO:0000313" key="2">
    <source>
        <dbReference type="Proteomes" id="UP000783871"/>
    </source>
</evidence>
<protein>
    <recommendedName>
        <fullName evidence="3">YD repeat-containing protein</fullName>
    </recommendedName>
</protein>
<sequence length="139" mass="14660">LNGVETDSDIRTTTTAYDWGLRQPTVVTVDPAGLAQTTRTAYDAITGLVTSTTGPAGGTSTTTPATRKTIYYRATSGSGYAECDLRPEWANLPCRVQSGGQAASGPELPATVTTYDMFNQPRVVTEKTSTGTLRTTTTT</sequence>
<dbReference type="RefSeq" id="WP_168004255.1">
    <property type="nucleotide sequence ID" value="NZ_JAATEO010000108.1"/>
</dbReference>
<name>A0ABX0ZI12_9ACTN</name>
<keyword evidence="2" id="KW-1185">Reference proteome</keyword>
<accession>A0ABX0ZI12</accession>
<proteinExistence type="predicted"/>